<comment type="caution">
    <text evidence="4">The sequence shown here is derived from an EMBL/GenBank/DDBJ whole genome shotgun (WGS) entry which is preliminary data.</text>
</comment>
<feature type="compositionally biased region" description="Basic and acidic residues" evidence="1">
    <location>
        <begin position="1"/>
        <end position="16"/>
    </location>
</feature>
<evidence type="ECO:0000256" key="1">
    <source>
        <dbReference type="SAM" id="MobiDB-lite"/>
    </source>
</evidence>
<feature type="domain" description="YdbS-like PH" evidence="3">
    <location>
        <begin position="88"/>
        <end position="161"/>
    </location>
</feature>
<keyword evidence="5" id="KW-1185">Reference proteome</keyword>
<dbReference type="InterPro" id="IPR005182">
    <property type="entry name" value="YdbS-like_PH"/>
</dbReference>
<dbReference type="Pfam" id="PF03703">
    <property type="entry name" value="bPH_2"/>
    <property type="match status" value="1"/>
</dbReference>
<feature type="region of interest" description="Disordered" evidence="1">
    <location>
        <begin position="1"/>
        <end position="23"/>
    </location>
</feature>
<keyword evidence="2" id="KW-0812">Transmembrane</keyword>
<accession>A0A830FC53</accession>
<evidence type="ECO:0000313" key="4">
    <source>
        <dbReference type="EMBL" id="GGL59855.1"/>
    </source>
</evidence>
<feature type="transmembrane region" description="Helical" evidence="2">
    <location>
        <begin position="66"/>
        <end position="82"/>
    </location>
</feature>
<dbReference type="PANTHER" id="PTHR37938:SF1">
    <property type="entry name" value="BLL0215 PROTEIN"/>
    <property type="match status" value="1"/>
</dbReference>
<dbReference type="Proteomes" id="UP000607197">
    <property type="component" value="Unassembled WGS sequence"/>
</dbReference>
<reference evidence="4" key="1">
    <citation type="journal article" date="2014" name="Int. J. Syst. Evol. Microbiol.">
        <title>Complete genome sequence of Corynebacterium casei LMG S-19264T (=DSM 44701T), isolated from a smear-ripened cheese.</title>
        <authorList>
            <consortium name="US DOE Joint Genome Institute (JGI-PGF)"/>
            <person name="Walter F."/>
            <person name="Albersmeier A."/>
            <person name="Kalinowski J."/>
            <person name="Ruckert C."/>
        </authorList>
    </citation>
    <scope>NUCLEOTIDE SEQUENCE</scope>
    <source>
        <strain evidence="4">JCM 19596</strain>
    </source>
</reference>
<dbReference type="PANTHER" id="PTHR37938">
    <property type="entry name" value="BLL0215 PROTEIN"/>
    <property type="match status" value="1"/>
</dbReference>
<keyword evidence="2" id="KW-1133">Transmembrane helix</keyword>
<proteinExistence type="predicted"/>
<organism evidence="4 5">
    <name type="scientific">Halocalculus aciditolerans</name>
    <dbReference type="NCBI Taxonomy" id="1383812"/>
    <lineage>
        <taxon>Archaea</taxon>
        <taxon>Methanobacteriati</taxon>
        <taxon>Methanobacteriota</taxon>
        <taxon>Stenosarchaea group</taxon>
        <taxon>Halobacteria</taxon>
        <taxon>Halobacteriales</taxon>
        <taxon>Halobacteriaceae</taxon>
        <taxon>Halocalculus</taxon>
    </lineage>
</organism>
<name>A0A830FC53_9EURY</name>
<dbReference type="EMBL" id="BMPG01000002">
    <property type="protein sequence ID" value="GGL59855.1"/>
    <property type="molecule type" value="Genomic_DNA"/>
</dbReference>
<keyword evidence="2" id="KW-0472">Membrane</keyword>
<protein>
    <recommendedName>
        <fullName evidence="3">YdbS-like PH domain-containing protein</fullName>
    </recommendedName>
</protein>
<gene>
    <name evidence="4" type="ORF">GCM10009039_17600</name>
</gene>
<evidence type="ECO:0000256" key="2">
    <source>
        <dbReference type="SAM" id="Phobius"/>
    </source>
</evidence>
<reference evidence="4" key="2">
    <citation type="submission" date="2020-09" db="EMBL/GenBank/DDBJ databases">
        <authorList>
            <person name="Sun Q."/>
            <person name="Ohkuma M."/>
        </authorList>
    </citation>
    <scope>NUCLEOTIDE SEQUENCE</scope>
    <source>
        <strain evidence="4">JCM 19596</strain>
    </source>
</reference>
<sequence length="201" mass="21566">MSEHDEGGTDETERTKSAPVSDAIPLGDGETVVWVGRPRWTVALPAVAVGLVLALAAGVVAWRTGFWPLYAVVPFGLALAGWREVARRGVQYAVTDRAVYVKRGVLGRRVTQVTLDTVQNSSSRQSVSGSLFGYGTVHVAVAGGADLAFDRVDDPSGVRRLLDDQLQQTSGELPGSLDDWRAVRGEVRALRRALANDDGQR</sequence>
<evidence type="ECO:0000313" key="5">
    <source>
        <dbReference type="Proteomes" id="UP000607197"/>
    </source>
</evidence>
<dbReference type="OrthoDB" id="204675at2157"/>
<dbReference type="AlphaFoldDB" id="A0A830FC53"/>
<dbReference type="RefSeq" id="WP_188978036.1">
    <property type="nucleotide sequence ID" value="NZ_BMPG01000002.1"/>
</dbReference>
<evidence type="ECO:0000259" key="3">
    <source>
        <dbReference type="Pfam" id="PF03703"/>
    </source>
</evidence>
<feature type="transmembrane region" description="Helical" evidence="2">
    <location>
        <begin position="40"/>
        <end position="60"/>
    </location>
</feature>